<dbReference type="Proteomes" id="UP000799291">
    <property type="component" value="Unassembled WGS sequence"/>
</dbReference>
<evidence type="ECO:0000256" key="1">
    <source>
        <dbReference type="ARBA" id="ARBA00004128"/>
    </source>
</evidence>
<accession>A0A6G1IH71</accession>
<feature type="domain" description="SPX" evidence="8">
    <location>
        <begin position="1"/>
        <end position="164"/>
    </location>
</feature>
<dbReference type="PANTHER" id="PTHR46140:SF1">
    <property type="entry name" value="VACUOLAR TRANSPORTER CHAPERONE COMPLEX SUBUNIT 4-RELATED"/>
    <property type="match status" value="1"/>
</dbReference>
<feature type="compositionally biased region" description="Low complexity" evidence="6">
    <location>
        <begin position="562"/>
        <end position="577"/>
    </location>
</feature>
<dbReference type="PANTHER" id="PTHR46140">
    <property type="entry name" value="VACUOLAR TRANSPORTER CHAPERONE 1-RELATED"/>
    <property type="match status" value="1"/>
</dbReference>
<keyword evidence="3 7" id="KW-0812">Transmembrane</keyword>
<dbReference type="GO" id="GO:0016237">
    <property type="term" value="P:microautophagy"/>
    <property type="evidence" value="ECO:0007669"/>
    <property type="project" value="TreeGrafter"/>
</dbReference>
<comment type="subcellular location">
    <subcellularLocation>
        <location evidence="1">Vacuole membrane</location>
        <topology evidence="1">Multi-pass membrane protein</topology>
    </subcellularLocation>
</comment>
<feature type="region of interest" description="Disordered" evidence="6">
    <location>
        <begin position="543"/>
        <end position="605"/>
    </location>
</feature>
<sequence>MKYGDTLRQRSIPEWGHFNIDYDYLKDIIKHQTTSGTGKATSIPGQGETSERAFGDTFFRELKGQHDRINRFIRSKSGEIERRLEHISESLEQLQARQALEDSGGKLRARVVESYAKIDADVTKAGEEIRSLSRFQVTQRMGFRKILKKYRRWTKDQELDRRFRDEVTNSQSSFYQLDLGYLLDKYIDVLSALRAIFDASGASSAPQGAQASSPASRITRVVNHGTEVDFDLALSITPLGSRGSKATYWIHPDHIVEVEVLLLQQMRLHPGPIASTPQESRTTTPKRRISSANVDKYFGNMDETGLLILDHPESFAIKQNASTIGSTEETTGTIQAKAAGNARWASSGEAAVVVGLERPTEDVKSARLKRKYLAAFLDTDVSFDNPQDSEVQDRDETERDESTEVCTTAIRQWLEEHKNVKPIAGVCSKRTRFVGLHNNSAGGMWATLDVGIVMKDSVHMDLNGEEWFSEARTDSKGFPHAVLEVRREGTHSSTLIQTLDHSHLVERVHGFSMEAHAVWTCCKPSAMSAPVWISLLDNDIRKLPPPVRRQRRKASSTVGSHSQTSPPQTSTSATSLTEGQTSPFTSRHDESSATSAPEFVDPPPLQAFRKKRKPFADYPPLIQPPEPEAQRYWNEYDNPESEDEGYYIYLDPNESVGYPGKEFFKVCAAKTRMLFRIRQAPQETSSLSAVESSDDESGDESPVAATNGYGTFTSRSNGQIHEGYFSGLFRTFRDPHRELEAWRASRRERRTLLSELQVRRQSIEITKFRFYTTCIVMATVLSTVLGMMTITSRKKERGLVGYAVLFGTFFNFFLCLTAFISMKTRRERLGWLHQGVVALLVGANVIVDVVLLRWVFNQL</sequence>
<proteinExistence type="predicted"/>
<dbReference type="CDD" id="cd14474">
    <property type="entry name" value="SPX_YDR089W"/>
    <property type="match status" value="1"/>
</dbReference>
<keyword evidence="10" id="KW-1185">Reference proteome</keyword>
<evidence type="ECO:0000256" key="5">
    <source>
        <dbReference type="ARBA" id="ARBA00023136"/>
    </source>
</evidence>
<evidence type="ECO:0000256" key="3">
    <source>
        <dbReference type="ARBA" id="ARBA00022692"/>
    </source>
</evidence>
<evidence type="ECO:0000313" key="10">
    <source>
        <dbReference type="Proteomes" id="UP000799291"/>
    </source>
</evidence>
<dbReference type="InterPro" id="IPR042267">
    <property type="entry name" value="VTC_sf"/>
</dbReference>
<protein>
    <recommendedName>
        <fullName evidence="8">SPX domain-containing protein</fullName>
    </recommendedName>
</protein>
<dbReference type="InterPro" id="IPR051572">
    <property type="entry name" value="VTC_Complex_Subunit"/>
</dbReference>
<feature type="transmembrane region" description="Helical" evidence="7">
    <location>
        <begin position="832"/>
        <end position="856"/>
    </location>
</feature>
<dbReference type="GO" id="GO:0006799">
    <property type="term" value="P:polyphosphate biosynthetic process"/>
    <property type="evidence" value="ECO:0007669"/>
    <property type="project" value="UniProtKB-ARBA"/>
</dbReference>
<feature type="compositionally biased region" description="Basic and acidic residues" evidence="6">
    <location>
        <begin position="391"/>
        <end position="402"/>
    </location>
</feature>
<reference evidence="9" key="1">
    <citation type="journal article" date="2020" name="Stud. Mycol.">
        <title>101 Dothideomycetes genomes: a test case for predicting lifestyles and emergence of pathogens.</title>
        <authorList>
            <person name="Haridas S."/>
            <person name="Albert R."/>
            <person name="Binder M."/>
            <person name="Bloem J."/>
            <person name="Labutti K."/>
            <person name="Salamov A."/>
            <person name="Andreopoulos B."/>
            <person name="Baker S."/>
            <person name="Barry K."/>
            <person name="Bills G."/>
            <person name="Bluhm B."/>
            <person name="Cannon C."/>
            <person name="Castanera R."/>
            <person name="Culley D."/>
            <person name="Daum C."/>
            <person name="Ezra D."/>
            <person name="Gonzalez J."/>
            <person name="Henrissat B."/>
            <person name="Kuo A."/>
            <person name="Liang C."/>
            <person name="Lipzen A."/>
            <person name="Lutzoni F."/>
            <person name="Magnuson J."/>
            <person name="Mondo S."/>
            <person name="Nolan M."/>
            <person name="Ohm R."/>
            <person name="Pangilinan J."/>
            <person name="Park H.-J."/>
            <person name="Ramirez L."/>
            <person name="Alfaro M."/>
            <person name="Sun H."/>
            <person name="Tritt A."/>
            <person name="Yoshinaga Y."/>
            <person name="Zwiers L.-H."/>
            <person name="Turgeon B."/>
            <person name="Goodwin S."/>
            <person name="Spatafora J."/>
            <person name="Crous P."/>
            <person name="Grigoriev I."/>
        </authorList>
    </citation>
    <scope>NUCLEOTIDE SEQUENCE</scope>
    <source>
        <strain evidence="9">CBS 122367</strain>
    </source>
</reference>
<evidence type="ECO:0000313" key="9">
    <source>
        <dbReference type="EMBL" id="KAF2677249.1"/>
    </source>
</evidence>
<name>A0A6G1IH71_9PLEO</name>
<keyword evidence="5 7" id="KW-0472">Membrane</keyword>
<evidence type="ECO:0000256" key="7">
    <source>
        <dbReference type="SAM" id="Phobius"/>
    </source>
</evidence>
<dbReference type="EMBL" id="MU005624">
    <property type="protein sequence ID" value="KAF2677249.1"/>
    <property type="molecule type" value="Genomic_DNA"/>
</dbReference>
<dbReference type="OrthoDB" id="5588846at2759"/>
<dbReference type="GO" id="GO:0033254">
    <property type="term" value="C:vacuolar transporter chaperone complex"/>
    <property type="evidence" value="ECO:0007669"/>
    <property type="project" value="TreeGrafter"/>
</dbReference>
<organism evidence="9 10">
    <name type="scientific">Lentithecium fluviatile CBS 122367</name>
    <dbReference type="NCBI Taxonomy" id="1168545"/>
    <lineage>
        <taxon>Eukaryota</taxon>
        <taxon>Fungi</taxon>
        <taxon>Dikarya</taxon>
        <taxon>Ascomycota</taxon>
        <taxon>Pezizomycotina</taxon>
        <taxon>Dothideomycetes</taxon>
        <taxon>Pleosporomycetidae</taxon>
        <taxon>Pleosporales</taxon>
        <taxon>Massarineae</taxon>
        <taxon>Lentitheciaceae</taxon>
        <taxon>Lentithecium</taxon>
    </lineage>
</organism>
<dbReference type="Gene3D" id="3.20.100.30">
    <property type="entry name" value="VTC, catalytic tunnel domain"/>
    <property type="match status" value="1"/>
</dbReference>
<feature type="region of interest" description="Disordered" evidence="6">
    <location>
        <begin position="684"/>
        <end position="714"/>
    </location>
</feature>
<feature type="transmembrane region" description="Helical" evidence="7">
    <location>
        <begin position="768"/>
        <end position="787"/>
    </location>
</feature>
<dbReference type="Pfam" id="PF09359">
    <property type="entry name" value="VTC"/>
    <property type="match status" value="1"/>
</dbReference>
<dbReference type="GO" id="GO:0007034">
    <property type="term" value="P:vacuolar transport"/>
    <property type="evidence" value="ECO:0007669"/>
    <property type="project" value="TreeGrafter"/>
</dbReference>
<dbReference type="GO" id="GO:0042144">
    <property type="term" value="P:vacuole fusion, non-autophagic"/>
    <property type="evidence" value="ECO:0007669"/>
    <property type="project" value="TreeGrafter"/>
</dbReference>
<dbReference type="PROSITE" id="PS51382">
    <property type="entry name" value="SPX"/>
    <property type="match status" value="1"/>
</dbReference>
<dbReference type="AlphaFoldDB" id="A0A6G1IH71"/>
<evidence type="ECO:0000256" key="4">
    <source>
        <dbReference type="ARBA" id="ARBA00022989"/>
    </source>
</evidence>
<feature type="region of interest" description="Disordered" evidence="6">
    <location>
        <begin position="384"/>
        <end position="403"/>
    </location>
</feature>
<feature type="transmembrane region" description="Helical" evidence="7">
    <location>
        <begin position="799"/>
        <end position="820"/>
    </location>
</feature>
<dbReference type="InterPro" id="IPR004331">
    <property type="entry name" value="SPX_dom"/>
</dbReference>
<keyword evidence="4 7" id="KW-1133">Transmembrane helix</keyword>
<evidence type="ECO:0000256" key="2">
    <source>
        <dbReference type="ARBA" id="ARBA00022554"/>
    </source>
</evidence>
<evidence type="ECO:0000259" key="8">
    <source>
        <dbReference type="PROSITE" id="PS51382"/>
    </source>
</evidence>
<dbReference type="InterPro" id="IPR018966">
    <property type="entry name" value="VTC_domain"/>
</dbReference>
<evidence type="ECO:0000256" key="6">
    <source>
        <dbReference type="SAM" id="MobiDB-lite"/>
    </source>
</evidence>
<keyword evidence="2" id="KW-0926">Vacuole</keyword>
<gene>
    <name evidence="9" type="ORF">K458DRAFT_350541</name>
</gene>
<dbReference type="GO" id="GO:0000329">
    <property type="term" value="C:fungal-type vacuole membrane"/>
    <property type="evidence" value="ECO:0007669"/>
    <property type="project" value="TreeGrafter"/>
</dbReference>